<keyword evidence="2" id="KW-1185">Reference proteome</keyword>
<gene>
    <name evidence="1" type="ORF">MPNT_140037</name>
</gene>
<sequence length="69" mass="7708">MGVGTVVIPFLQLVDNRIGLQDLQRKGSAPAVYLSLMCDRNLKARTALSETTVSRYSVLARLRFALEKR</sequence>
<protein>
    <submittedName>
        <fullName evidence="1">Uncharacterized protein</fullName>
    </submittedName>
</protein>
<proteinExistence type="predicted"/>
<evidence type="ECO:0000313" key="1">
    <source>
        <dbReference type="EMBL" id="CAF0693543.1"/>
    </source>
</evidence>
<accession>A0A8J2BRX8</accession>
<name>A0A8J2BRX8_9BACT</name>
<dbReference type="AlphaFoldDB" id="A0A8J2BRX8"/>
<comment type="caution">
    <text evidence="1">The sequence shown here is derived from an EMBL/GenBank/DDBJ whole genome shotgun (WGS) entry which is preliminary data.</text>
</comment>
<evidence type="ECO:0000313" key="2">
    <source>
        <dbReference type="Proteomes" id="UP000663859"/>
    </source>
</evidence>
<dbReference type="EMBL" id="CAJNOB010000006">
    <property type="protein sequence ID" value="CAF0693543.1"/>
    <property type="molecule type" value="Genomic_DNA"/>
</dbReference>
<organism evidence="1 2">
    <name type="scientific">Candidatus Methylacidithermus pantelleriae</name>
    <dbReference type="NCBI Taxonomy" id="2744239"/>
    <lineage>
        <taxon>Bacteria</taxon>
        <taxon>Pseudomonadati</taxon>
        <taxon>Verrucomicrobiota</taxon>
        <taxon>Methylacidiphilae</taxon>
        <taxon>Methylacidiphilales</taxon>
        <taxon>Methylacidiphilaceae</taxon>
        <taxon>Candidatus Methylacidithermus</taxon>
    </lineage>
</organism>
<dbReference type="Proteomes" id="UP000663859">
    <property type="component" value="Unassembled WGS sequence"/>
</dbReference>
<reference evidence="1" key="1">
    <citation type="submission" date="2021-02" db="EMBL/GenBank/DDBJ databases">
        <authorList>
            <person name="Cremers G."/>
            <person name="Picone N."/>
        </authorList>
    </citation>
    <scope>NUCLEOTIDE SEQUENCE</scope>
    <source>
        <strain evidence="1">PQ17</strain>
    </source>
</reference>